<keyword evidence="2" id="KW-1185">Reference proteome</keyword>
<evidence type="ECO:0000313" key="1">
    <source>
        <dbReference type="EMBL" id="KAK3316070.1"/>
    </source>
</evidence>
<accession>A0AAE0M1Z5</accession>
<organism evidence="1 2">
    <name type="scientific">Apodospora peruviana</name>
    <dbReference type="NCBI Taxonomy" id="516989"/>
    <lineage>
        <taxon>Eukaryota</taxon>
        <taxon>Fungi</taxon>
        <taxon>Dikarya</taxon>
        <taxon>Ascomycota</taxon>
        <taxon>Pezizomycotina</taxon>
        <taxon>Sordariomycetes</taxon>
        <taxon>Sordariomycetidae</taxon>
        <taxon>Sordariales</taxon>
        <taxon>Lasiosphaeriaceae</taxon>
        <taxon>Apodospora</taxon>
    </lineage>
</organism>
<reference evidence="1" key="2">
    <citation type="submission" date="2023-06" db="EMBL/GenBank/DDBJ databases">
        <authorList>
            <consortium name="Lawrence Berkeley National Laboratory"/>
            <person name="Haridas S."/>
            <person name="Hensen N."/>
            <person name="Bonometti L."/>
            <person name="Westerberg I."/>
            <person name="Brannstrom I.O."/>
            <person name="Guillou S."/>
            <person name="Cros-Aarteil S."/>
            <person name="Calhoun S."/>
            <person name="Kuo A."/>
            <person name="Mondo S."/>
            <person name="Pangilinan J."/>
            <person name="Riley R."/>
            <person name="Labutti K."/>
            <person name="Andreopoulos B."/>
            <person name="Lipzen A."/>
            <person name="Chen C."/>
            <person name="Yanf M."/>
            <person name="Daum C."/>
            <person name="Ng V."/>
            <person name="Clum A."/>
            <person name="Steindorff A."/>
            <person name="Ohm R."/>
            <person name="Martin F."/>
            <person name="Silar P."/>
            <person name="Natvig D."/>
            <person name="Lalanne C."/>
            <person name="Gautier V."/>
            <person name="Ament-Velasquez S.L."/>
            <person name="Kruys A."/>
            <person name="Hutchinson M.I."/>
            <person name="Powell A.J."/>
            <person name="Barry K."/>
            <person name="Miller A.N."/>
            <person name="Grigoriev I.V."/>
            <person name="Debuchy R."/>
            <person name="Gladieux P."/>
            <person name="Thoren M.H."/>
            <person name="Johannesson H."/>
        </authorList>
    </citation>
    <scope>NUCLEOTIDE SEQUENCE</scope>
    <source>
        <strain evidence="1">CBS 118394</strain>
    </source>
</reference>
<dbReference type="EMBL" id="JAUEDM010000005">
    <property type="protein sequence ID" value="KAK3316070.1"/>
    <property type="molecule type" value="Genomic_DNA"/>
</dbReference>
<comment type="caution">
    <text evidence="1">The sequence shown here is derived from an EMBL/GenBank/DDBJ whole genome shotgun (WGS) entry which is preliminary data.</text>
</comment>
<dbReference type="Proteomes" id="UP001283341">
    <property type="component" value="Unassembled WGS sequence"/>
</dbReference>
<gene>
    <name evidence="1" type="ORF">B0H66DRAFT_276536</name>
</gene>
<reference evidence="1" key="1">
    <citation type="journal article" date="2023" name="Mol. Phylogenet. Evol.">
        <title>Genome-scale phylogeny and comparative genomics of the fungal order Sordariales.</title>
        <authorList>
            <person name="Hensen N."/>
            <person name="Bonometti L."/>
            <person name="Westerberg I."/>
            <person name="Brannstrom I.O."/>
            <person name="Guillou S."/>
            <person name="Cros-Aarteil S."/>
            <person name="Calhoun S."/>
            <person name="Haridas S."/>
            <person name="Kuo A."/>
            <person name="Mondo S."/>
            <person name="Pangilinan J."/>
            <person name="Riley R."/>
            <person name="LaButti K."/>
            <person name="Andreopoulos B."/>
            <person name="Lipzen A."/>
            <person name="Chen C."/>
            <person name="Yan M."/>
            <person name="Daum C."/>
            <person name="Ng V."/>
            <person name="Clum A."/>
            <person name="Steindorff A."/>
            <person name="Ohm R.A."/>
            <person name="Martin F."/>
            <person name="Silar P."/>
            <person name="Natvig D.O."/>
            <person name="Lalanne C."/>
            <person name="Gautier V."/>
            <person name="Ament-Velasquez S.L."/>
            <person name="Kruys A."/>
            <person name="Hutchinson M.I."/>
            <person name="Powell A.J."/>
            <person name="Barry K."/>
            <person name="Miller A.N."/>
            <person name="Grigoriev I.V."/>
            <person name="Debuchy R."/>
            <person name="Gladieux P."/>
            <person name="Hiltunen Thoren M."/>
            <person name="Johannesson H."/>
        </authorList>
    </citation>
    <scope>NUCLEOTIDE SEQUENCE</scope>
    <source>
        <strain evidence="1">CBS 118394</strain>
    </source>
</reference>
<sequence>MKFMFDHSVIRPCLQVCVVSAAVGFGTECTEIMNFPSDCETCSVRVSSSHNYRQPPFITTHHHLSSTGDRWLGACCAGLFEYCFSILTVLDLISEV</sequence>
<evidence type="ECO:0000313" key="2">
    <source>
        <dbReference type="Proteomes" id="UP001283341"/>
    </source>
</evidence>
<name>A0AAE0M1Z5_9PEZI</name>
<dbReference type="AlphaFoldDB" id="A0AAE0M1Z5"/>
<proteinExistence type="predicted"/>
<protein>
    <submittedName>
        <fullName evidence="1">Uncharacterized protein</fullName>
    </submittedName>
</protein>